<evidence type="ECO:0008006" key="4">
    <source>
        <dbReference type="Google" id="ProtNLM"/>
    </source>
</evidence>
<feature type="signal peptide" evidence="1">
    <location>
        <begin position="1"/>
        <end position="23"/>
    </location>
</feature>
<feature type="chain" id="PRO_5040453558" description="Secreted protein" evidence="1">
    <location>
        <begin position="24"/>
        <end position="166"/>
    </location>
</feature>
<evidence type="ECO:0000313" key="3">
    <source>
        <dbReference type="Proteomes" id="UP000765509"/>
    </source>
</evidence>
<name>A0A9Q3HDZ2_9BASI</name>
<keyword evidence="1" id="KW-0732">Signal</keyword>
<dbReference type="EMBL" id="AVOT02016560">
    <property type="protein sequence ID" value="MBW0501908.1"/>
    <property type="molecule type" value="Genomic_DNA"/>
</dbReference>
<protein>
    <recommendedName>
        <fullName evidence="4">Secreted protein</fullName>
    </recommendedName>
</protein>
<evidence type="ECO:0000256" key="1">
    <source>
        <dbReference type="SAM" id="SignalP"/>
    </source>
</evidence>
<evidence type="ECO:0000313" key="2">
    <source>
        <dbReference type="EMBL" id="MBW0501908.1"/>
    </source>
</evidence>
<proteinExistence type="predicted"/>
<dbReference type="AlphaFoldDB" id="A0A9Q3HDZ2"/>
<organism evidence="2 3">
    <name type="scientific">Austropuccinia psidii MF-1</name>
    <dbReference type="NCBI Taxonomy" id="1389203"/>
    <lineage>
        <taxon>Eukaryota</taxon>
        <taxon>Fungi</taxon>
        <taxon>Dikarya</taxon>
        <taxon>Basidiomycota</taxon>
        <taxon>Pucciniomycotina</taxon>
        <taxon>Pucciniomycetes</taxon>
        <taxon>Pucciniales</taxon>
        <taxon>Sphaerophragmiaceae</taxon>
        <taxon>Austropuccinia</taxon>
    </lineage>
</organism>
<reference evidence="2" key="1">
    <citation type="submission" date="2021-03" db="EMBL/GenBank/DDBJ databases">
        <title>Draft genome sequence of rust myrtle Austropuccinia psidii MF-1, a brazilian biotype.</title>
        <authorList>
            <person name="Quecine M.C."/>
            <person name="Pachon D.M.R."/>
            <person name="Bonatelli M.L."/>
            <person name="Correr F.H."/>
            <person name="Franceschini L.M."/>
            <person name="Leite T.F."/>
            <person name="Margarido G.R.A."/>
            <person name="Almeida C.A."/>
            <person name="Ferrarezi J.A."/>
            <person name="Labate C.A."/>
        </authorList>
    </citation>
    <scope>NUCLEOTIDE SEQUENCE</scope>
    <source>
        <strain evidence="2">MF-1</strain>
    </source>
</reference>
<keyword evidence="3" id="KW-1185">Reference proteome</keyword>
<gene>
    <name evidence="2" type="ORF">O181_041623</name>
</gene>
<comment type="caution">
    <text evidence="2">The sequence shown here is derived from an EMBL/GenBank/DDBJ whole genome shotgun (WGS) entry which is preliminary data.</text>
</comment>
<dbReference type="Proteomes" id="UP000765509">
    <property type="component" value="Unassembled WGS sequence"/>
</dbReference>
<sequence>MLSSIFFTFIIFYLQANIIQVSAKTQNKMVCLNGAQIGLLYPDGRYAKSDAAAHDIAPSGACTCSSVETLTCTTPPSGYNKLPSGTILCGNYKQCPTKRSNSIVVCLNGSQIGLLLPDGKYQSKTSKQGNGFCQCDTDGLSCPTHPTGENALPGNQGHVVCGTDRC</sequence>
<accession>A0A9Q3HDZ2</accession>